<evidence type="ECO:0000313" key="3">
    <source>
        <dbReference type="Proteomes" id="UP000229498"/>
    </source>
</evidence>
<reference evidence="2 3" key="1">
    <citation type="submission" date="2017-11" db="EMBL/GenBank/DDBJ databases">
        <title>Draft genome sequence of Rhizobiales bacterium SY3-13.</title>
        <authorList>
            <person name="Sun C."/>
        </authorList>
    </citation>
    <scope>NUCLEOTIDE SEQUENCE [LARGE SCALE GENOMIC DNA]</scope>
    <source>
        <strain evidence="2 3">SY3-13</strain>
    </source>
</reference>
<keyword evidence="1" id="KW-0732">Signal</keyword>
<feature type="signal peptide" evidence="1">
    <location>
        <begin position="1"/>
        <end position="28"/>
    </location>
</feature>
<dbReference type="RefSeq" id="WP_109795909.1">
    <property type="nucleotide sequence ID" value="NZ_PHIG01000034.1"/>
</dbReference>
<keyword evidence="3" id="KW-1185">Reference proteome</keyword>
<accession>A0A2M9G0N4</accession>
<dbReference type="OrthoDB" id="6164731at2"/>
<evidence type="ECO:0000256" key="1">
    <source>
        <dbReference type="SAM" id="SignalP"/>
    </source>
</evidence>
<feature type="chain" id="PRO_5014657250" evidence="1">
    <location>
        <begin position="29"/>
        <end position="369"/>
    </location>
</feature>
<organism evidence="2 3">
    <name type="scientific">Minwuia thermotolerans</name>
    <dbReference type="NCBI Taxonomy" id="2056226"/>
    <lineage>
        <taxon>Bacteria</taxon>
        <taxon>Pseudomonadati</taxon>
        <taxon>Pseudomonadota</taxon>
        <taxon>Alphaproteobacteria</taxon>
        <taxon>Minwuiales</taxon>
        <taxon>Minwuiaceae</taxon>
        <taxon>Minwuia</taxon>
    </lineage>
</organism>
<comment type="caution">
    <text evidence="2">The sequence shown here is derived from an EMBL/GenBank/DDBJ whole genome shotgun (WGS) entry which is preliminary data.</text>
</comment>
<sequence length="369" mass="37521">MFRKQWLYAGTAAAALGFGLAATGPAQAFENVNWSWDKNVLETVDIDVDITSEMSPVGLTEVEKLQVAIGNQTATATLGTFNNAPPAEGGTVDGTVTFEGSYFDDDDLGDEAFDEAFALNGDQSTEQTFSSDLDNNQVETGGDFEGGTVTVEGGVNEGSDVLTDGDQGATRFVLNVEDLEVAPDQAIDATTELPVVEVAATALSNSETIESETATTIHEGQFAFGGFSGEAGADGSNLDDVEDANTHIAALDQLLNAGGSGAITPAQVSAVASADAIANGQADINAQAIANNHSIDVNAASGDDGVLVADLTQGAFADSVATASLNSSTVENYTNLREIGTDGIAPVANVSATAAGNVSDINVGFDSGE</sequence>
<evidence type="ECO:0000313" key="2">
    <source>
        <dbReference type="EMBL" id="PJK29272.1"/>
    </source>
</evidence>
<name>A0A2M9G0N4_9PROT</name>
<protein>
    <submittedName>
        <fullName evidence="2">Uncharacterized protein</fullName>
    </submittedName>
</protein>
<proteinExistence type="predicted"/>
<dbReference type="Proteomes" id="UP000229498">
    <property type="component" value="Unassembled WGS sequence"/>
</dbReference>
<dbReference type="EMBL" id="PHIG01000034">
    <property type="protein sequence ID" value="PJK29272.1"/>
    <property type="molecule type" value="Genomic_DNA"/>
</dbReference>
<dbReference type="AlphaFoldDB" id="A0A2M9G0N4"/>
<gene>
    <name evidence="2" type="ORF">CVT23_12840</name>
</gene>